<dbReference type="InterPro" id="IPR015813">
    <property type="entry name" value="Pyrv/PenolPyrv_kinase-like_dom"/>
</dbReference>
<comment type="caution">
    <text evidence="5">The sequence shown here is derived from an EMBL/GenBank/DDBJ whole genome shotgun (WGS) entry which is preliminary data.</text>
</comment>
<feature type="domain" description="HpcH/HpaI aldolase/citrate lyase" evidence="4">
    <location>
        <begin position="18"/>
        <end position="209"/>
    </location>
</feature>
<gene>
    <name evidence="5" type="ORF">QF025_002356</name>
</gene>
<accession>A0ABD5CEC2</accession>
<dbReference type="GO" id="GO:0016829">
    <property type="term" value="F:lyase activity"/>
    <property type="evidence" value="ECO:0007669"/>
    <property type="project" value="UniProtKB-KW"/>
</dbReference>
<protein>
    <submittedName>
        <fullName evidence="5">2-keto-3-deoxy-L-rhamnonate aldolase RhmA</fullName>
    </submittedName>
</protein>
<proteinExistence type="inferred from homology"/>
<reference evidence="5 6" key="1">
    <citation type="submission" date="2023-08" db="EMBL/GenBank/DDBJ databases">
        <title>Genome sequencing of plant associated microbes to promote plant fitness in Sorghum bicolor and Oryza sativa.</title>
        <authorList>
            <person name="Coleman-Derr D."/>
        </authorList>
    </citation>
    <scope>NUCLEOTIDE SEQUENCE [LARGE SCALE GENOMIC DNA]</scope>
    <source>
        <strain evidence="5 6">SLBN-33</strain>
    </source>
</reference>
<evidence type="ECO:0000313" key="5">
    <source>
        <dbReference type="EMBL" id="MDR6203636.1"/>
    </source>
</evidence>
<organism evidence="5 6">
    <name type="scientific">Paraburkholderia graminis</name>
    <dbReference type="NCBI Taxonomy" id="60548"/>
    <lineage>
        <taxon>Bacteria</taxon>
        <taxon>Pseudomonadati</taxon>
        <taxon>Pseudomonadota</taxon>
        <taxon>Betaproteobacteria</taxon>
        <taxon>Burkholderiales</taxon>
        <taxon>Burkholderiaceae</taxon>
        <taxon>Paraburkholderia</taxon>
    </lineage>
</organism>
<name>A0ABD5CEC2_9BURK</name>
<dbReference type="InterPro" id="IPR040442">
    <property type="entry name" value="Pyrv_kinase-like_dom_sf"/>
</dbReference>
<evidence type="ECO:0000256" key="1">
    <source>
        <dbReference type="ARBA" id="ARBA00005568"/>
    </source>
</evidence>
<dbReference type="InterPro" id="IPR050251">
    <property type="entry name" value="HpcH-HpaI_aldolase"/>
</dbReference>
<keyword evidence="3" id="KW-0456">Lyase</keyword>
<sequence>MNHVKHAAATGQPIRGIHLTFAAPAVIEVASAADLQFIYIDGEHGAFDWRDVEAACIAAERHGMTPIARVPDISVATITRFLDRGVRGIVAPHIETVEQAQRVISATYFAPLGARSFGAGRPEYGQRIANRTAYMQQCNESASVCLMIESAQGIEIAGELAALEGVDYLSFGLLDLAQDLGYPGQSDHAQVKAAVADADRRIAAVGKRTRESFMKYAWINEVLMAGMHQLLGQKAPAR</sequence>
<dbReference type="RefSeq" id="WP_006048713.1">
    <property type="nucleotide sequence ID" value="NZ_ATXV01000013.1"/>
</dbReference>
<dbReference type="PANTHER" id="PTHR30502:SF0">
    <property type="entry name" value="PHOSPHOENOLPYRUVATE CARBOXYLASE FAMILY PROTEIN"/>
    <property type="match status" value="1"/>
</dbReference>
<dbReference type="InterPro" id="IPR005000">
    <property type="entry name" value="Aldolase/citrate-lyase_domain"/>
</dbReference>
<evidence type="ECO:0000256" key="2">
    <source>
        <dbReference type="ARBA" id="ARBA00022723"/>
    </source>
</evidence>
<dbReference type="PANTHER" id="PTHR30502">
    <property type="entry name" value="2-KETO-3-DEOXY-L-RHAMNONATE ALDOLASE"/>
    <property type="match status" value="1"/>
</dbReference>
<dbReference type="EMBL" id="JAVIZN010000002">
    <property type="protein sequence ID" value="MDR6203636.1"/>
    <property type="molecule type" value="Genomic_DNA"/>
</dbReference>
<evidence type="ECO:0000313" key="6">
    <source>
        <dbReference type="Proteomes" id="UP001245184"/>
    </source>
</evidence>
<dbReference type="SUPFAM" id="SSF51621">
    <property type="entry name" value="Phosphoenolpyruvate/pyruvate domain"/>
    <property type="match status" value="1"/>
</dbReference>
<dbReference type="GO" id="GO:0046872">
    <property type="term" value="F:metal ion binding"/>
    <property type="evidence" value="ECO:0007669"/>
    <property type="project" value="UniProtKB-KW"/>
</dbReference>
<dbReference type="Proteomes" id="UP001245184">
    <property type="component" value="Unassembled WGS sequence"/>
</dbReference>
<keyword evidence="2" id="KW-0479">Metal-binding</keyword>
<evidence type="ECO:0000259" key="4">
    <source>
        <dbReference type="Pfam" id="PF03328"/>
    </source>
</evidence>
<evidence type="ECO:0000256" key="3">
    <source>
        <dbReference type="ARBA" id="ARBA00023239"/>
    </source>
</evidence>
<dbReference type="Gene3D" id="3.20.20.60">
    <property type="entry name" value="Phosphoenolpyruvate-binding domains"/>
    <property type="match status" value="1"/>
</dbReference>
<dbReference type="Pfam" id="PF03328">
    <property type="entry name" value="HpcH_HpaI"/>
    <property type="match status" value="1"/>
</dbReference>
<dbReference type="AlphaFoldDB" id="A0ABD5CEC2"/>
<comment type="similarity">
    <text evidence="1">Belongs to the HpcH/HpaI aldolase family.</text>
</comment>